<gene>
    <name evidence="8" type="ORF">N657DRAFT_664693</name>
</gene>
<dbReference type="EMBL" id="MU853230">
    <property type="protein sequence ID" value="KAK4122880.1"/>
    <property type="molecule type" value="Genomic_DNA"/>
</dbReference>
<keyword evidence="2" id="KW-0862">Zinc</keyword>
<dbReference type="GO" id="GO:0000976">
    <property type="term" value="F:transcription cis-regulatory region binding"/>
    <property type="evidence" value="ECO:0007669"/>
    <property type="project" value="TreeGrafter"/>
</dbReference>
<dbReference type="Proteomes" id="UP001302602">
    <property type="component" value="Unassembled WGS sequence"/>
</dbReference>
<reference evidence="8" key="1">
    <citation type="journal article" date="2023" name="Mol. Phylogenet. Evol.">
        <title>Genome-scale phylogeny and comparative genomics of the fungal order Sordariales.</title>
        <authorList>
            <person name="Hensen N."/>
            <person name="Bonometti L."/>
            <person name="Westerberg I."/>
            <person name="Brannstrom I.O."/>
            <person name="Guillou S."/>
            <person name="Cros-Aarteil S."/>
            <person name="Calhoun S."/>
            <person name="Haridas S."/>
            <person name="Kuo A."/>
            <person name="Mondo S."/>
            <person name="Pangilinan J."/>
            <person name="Riley R."/>
            <person name="LaButti K."/>
            <person name="Andreopoulos B."/>
            <person name="Lipzen A."/>
            <person name="Chen C."/>
            <person name="Yan M."/>
            <person name="Daum C."/>
            <person name="Ng V."/>
            <person name="Clum A."/>
            <person name="Steindorff A."/>
            <person name="Ohm R.A."/>
            <person name="Martin F."/>
            <person name="Silar P."/>
            <person name="Natvig D.O."/>
            <person name="Lalanne C."/>
            <person name="Gautier V."/>
            <person name="Ament-Velasquez S.L."/>
            <person name="Kruys A."/>
            <person name="Hutchinson M.I."/>
            <person name="Powell A.J."/>
            <person name="Barry K."/>
            <person name="Miller A.N."/>
            <person name="Grigoriev I.V."/>
            <person name="Debuchy R."/>
            <person name="Gladieux P."/>
            <person name="Hiltunen Thoren M."/>
            <person name="Johannesson H."/>
        </authorList>
    </citation>
    <scope>NUCLEOTIDE SEQUENCE</scope>
    <source>
        <strain evidence="8">CBS 731.68</strain>
    </source>
</reference>
<protein>
    <recommendedName>
        <fullName evidence="7">Zn(2)-C6 fungal-type domain-containing protein</fullName>
    </recommendedName>
</protein>
<dbReference type="PANTHER" id="PTHR37534">
    <property type="entry name" value="TRANSCRIPTIONAL ACTIVATOR PROTEIN UGA3"/>
    <property type="match status" value="1"/>
</dbReference>
<evidence type="ECO:0000313" key="9">
    <source>
        <dbReference type="Proteomes" id="UP001302602"/>
    </source>
</evidence>
<name>A0AAN6TY19_9PEZI</name>
<evidence type="ECO:0000256" key="1">
    <source>
        <dbReference type="ARBA" id="ARBA00004123"/>
    </source>
</evidence>
<dbReference type="PROSITE" id="PS50048">
    <property type="entry name" value="ZN2_CY6_FUNGAL_2"/>
    <property type="match status" value="1"/>
</dbReference>
<dbReference type="Pfam" id="PF11951">
    <property type="entry name" value="Fungal_trans_2"/>
    <property type="match status" value="1"/>
</dbReference>
<dbReference type="SUPFAM" id="SSF57701">
    <property type="entry name" value="Zn2/Cys6 DNA-binding domain"/>
    <property type="match status" value="1"/>
</dbReference>
<dbReference type="GO" id="GO:0045944">
    <property type="term" value="P:positive regulation of transcription by RNA polymerase II"/>
    <property type="evidence" value="ECO:0007669"/>
    <property type="project" value="TreeGrafter"/>
</dbReference>
<reference evidence="8" key="2">
    <citation type="submission" date="2023-05" db="EMBL/GenBank/DDBJ databases">
        <authorList>
            <consortium name="Lawrence Berkeley National Laboratory"/>
            <person name="Steindorff A."/>
            <person name="Hensen N."/>
            <person name="Bonometti L."/>
            <person name="Westerberg I."/>
            <person name="Brannstrom I.O."/>
            <person name="Guillou S."/>
            <person name="Cros-Aarteil S."/>
            <person name="Calhoun S."/>
            <person name="Haridas S."/>
            <person name="Kuo A."/>
            <person name="Mondo S."/>
            <person name="Pangilinan J."/>
            <person name="Riley R."/>
            <person name="Labutti K."/>
            <person name="Andreopoulos B."/>
            <person name="Lipzen A."/>
            <person name="Chen C."/>
            <person name="Yanf M."/>
            <person name="Daum C."/>
            <person name="Ng V."/>
            <person name="Clum A."/>
            <person name="Ohm R."/>
            <person name="Martin F."/>
            <person name="Silar P."/>
            <person name="Natvig D."/>
            <person name="Lalanne C."/>
            <person name="Gautier V."/>
            <person name="Ament-Velasquez S.L."/>
            <person name="Kruys A."/>
            <person name="Hutchinson M.I."/>
            <person name="Powell A.J."/>
            <person name="Barry K."/>
            <person name="Miller A.N."/>
            <person name="Grigoriev I.V."/>
            <person name="Debuchy R."/>
            <person name="Gladieux P."/>
            <person name="Thoren M.H."/>
            <person name="Johannesson H."/>
        </authorList>
    </citation>
    <scope>NUCLEOTIDE SEQUENCE</scope>
    <source>
        <strain evidence="8">CBS 731.68</strain>
    </source>
</reference>
<evidence type="ECO:0000313" key="8">
    <source>
        <dbReference type="EMBL" id="KAK4122880.1"/>
    </source>
</evidence>
<keyword evidence="3" id="KW-0805">Transcription regulation</keyword>
<evidence type="ECO:0000256" key="5">
    <source>
        <dbReference type="ARBA" id="ARBA00023163"/>
    </source>
</evidence>
<dbReference type="Gene3D" id="4.10.240.10">
    <property type="entry name" value="Zn(2)-C6 fungal-type DNA-binding domain"/>
    <property type="match status" value="1"/>
</dbReference>
<evidence type="ECO:0000256" key="6">
    <source>
        <dbReference type="ARBA" id="ARBA00023242"/>
    </source>
</evidence>
<dbReference type="SMART" id="SM00066">
    <property type="entry name" value="GAL4"/>
    <property type="match status" value="1"/>
</dbReference>
<dbReference type="InterPro" id="IPR001138">
    <property type="entry name" value="Zn2Cys6_DnaBD"/>
</dbReference>
<dbReference type="AlphaFoldDB" id="A0AAN6TY19"/>
<evidence type="ECO:0000259" key="7">
    <source>
        <dbReference type="PROSITE" id="PS50048"/>
    </source>
</evidence>
<dbReference type="RefSeq" id="XP_062646651.1">
    <property type="nucleotide sequence ID" value="XM_062795251.1"/>
</dbReference>
<proteinExistence type="predicted"/>
<evidence type="ECO:0000256" key="2">
    <source>
        <dbReference type="ARBA" id="ARBA00022833"/>
    </source>
</evidence>
<comment type="subcellular location">
    <subcellularLocation>
        <location evidence="1">Nucleus</location>
    </subcellularLocation>
</comment>
<keyword evidence="4" id="KW-0238">DNA-binding</keyword>
<dbReference type="GeneID" id="87832020"/>
<dbReference type="CDD" id="cd00067">
    <property type="entry name" value="GAL4"/>
    <property type="match status" value="1"/>
</dbReference>
<keyword evidence="9" id="KW-1185">Reference proteome</keyword>
<keyword evidence="6" id="KW-0539">Nucleus</keyword>
<dbReference type="Pfam" id="PF00172">
    <property type="entry name" value="Zn_clus"/>
    <property type="match status" value="1"/>
</dbReference>
<dbReference type="PANTHER" id="PTHR37534:SF15">
    <property type="entry name" value="ZN(II)2CYS6 TRANSCRIPTION FACTOR (EUROFUNG)"/>
    <property type="match status" value="1"/>
</dbReference>
<dbReference type="InterPro" id="IPR021858">
    <property type="entry name" value="Fun_TF"/>
</dbReference>
<accession>A0AAN6TY19</accession>
<organism evidence="8 9">
    <name type="scientific">Parathielavia appendiculata</name>
    <dbReference type="NCBI Taxonomy" id="2587402"/>
    <lineage>
        <taxon>Eukaryota</taxon>
        <taxon>Fungi</taxon>
        <taxon>Dikarya</taxon>
        <taxon>Ascomycota</taxon>
        <taxon>Pezizomycotina</taxon>
        <taxon>Sordariomycetes</taxon>
        <taxon>Sordariomycetidae</taxon>
        <taxon>Sordariales</taxon>
        <taxon>Chaetomiaceae</taxon>
        <taxon>Parathielavia</taxon>
    </lineage>
</organism>
<feature type="domain" description="Zn(2)-C6 fungal-type" evidence="7">
    <location>
        <begin position="32"/>
        <end position="60"/>
    </location>
</feature>
<dbReference type="GO" id="GO:0000981">
    <property type="term" value="F:DNA-binding transcription factor activity, RNA polymerase II-specific"/>
    <property type="evidence" value="ECO:0007669"/>
    <property type="project" value="InterPro"/>
</dbReference>
<sequence>MSLDCCMAVSAVDGNSTQPQCMMAVLVAERLQCWECRRRRLVCDSTQPVCTKCQAARIVCPGYADKKPLTWLAPGQVMSRTRRKKNLKAPSSKTFAQKACNSNDIKSQAGPSATAGGLRGASIARSESQVNSDSQDIEVGRPVELRPEIVDVFEAILYYNGHIYPELAKCQLAPTGFIFPMPPPTGLPAAIVHTLVSIVISDRIIQVADDPTSGQLVKPMWSRLYSHRDIAIREIAKLVGNETTRKSIVTVVSVYTLFFAMLQQSFTPCWRTHIDAYLSLINVWGPFADVMRDIPGMKLGMMALFITSVLANTTSPRNDQLHLTSFPETLRIAETYYTEVYYPSISCPIPLFTVIIRINDLRTRHPTPSPETTLAATQLLARIESFSPETFTAAKKTFQPEWRLLSGMYHAAVALYAILSLESSGALPSSSTELDLARARHARRLFALLDEAVTVPAACRRMAWPLIVAGVEAARAGREVQRWVGERLAELSRYHGSATPRVAKMVLEGFWATGDERTWDQCFAEPVCLVC</sequence>
<evidence type="ECO:0000256" key="4">
    <source>
        <dbReference type="ARBA" id="ARBA00023125"/>
    </source>
</evidence>
<dbReference type="GO" id="GO:0005634">
    <property type="term" value="C:nucleus"/>
    <property type="evidence" value="ECO:0007669"/>
    <property type="project" value="UniProtKB-SubCell"/>
</dbReference>
<keyword evidence="5" id="KW-0804">Transcription</keyword>
<comment type="caution">
    <text evidence="8">The sequence shown here is derived from an EMBL/GenBank/DDBJ whole genome shotgun (WGS) entry which is preliminary data.</text>
</comment>
<dbReference type="InterPro" id="IPR036864">
    <property type="entry name" value="Zn2-C6_fun-type_DNA-bd_sf"/>
</dbReference>
<dbReference type="GO" id="GO:0008270">
    <property type="term" value="F:zinc ion binding"/>
    <property type="evidence" value="ECO:0007669"/>
    <property type="project" value="InterPro"/>
</dbReference>
<evidence type="ECO:0000256" key="3">
    <source>
        <dbReference type="ARBA" id="ARBA00023015"/>
    </source>
</evidence>